<dbReference type="EMBL" id="JBHSPA010000031">
    <property type="protein sequence ID" value="MFC5827573.1"/>
    <property type="molecule type" value="Genomic_DNA"/>
</dbReference>
<keyword evidence="3" id="KW-1185">Reference proteome</keyword>
<organism evidence="2 3">
    <name type="scientific">Nonomuraea insulae</name>
    <dbReference type="NCBI Taxonomy" id="1616787"/>
    <lineage>
        <taxon>Bacteria</taxon>
        <taxon>Bacillati</taxon>
        <taxon>Actinomycetota</taxon>
        <taxon>Actinomycetes</taxon>
        <taxon>Streptosporangiales</taxon>
        <taxon>Streptosporangiaceae</taxon>
        <taxon>Nonomuraea</taxon>
    </lineage>
</organism>
<name>A0ABW1CRT3_9ACTN</name>
<reference evidence="3" key="1">
    <citation type="journal article" date="2019" name="Int. J. Syst. Evol. Microbiol.">
        <title>The Global Catalogue of Microorganisms (GCM) 10K type strain sequencing project: providing services to taxonomists for standard genome sequencing and annotation.</title>
        <authorList>
            <consortium name="The Broad Institute Genomics Platform"/>
            <consortium name="The Broad Institute Genome Sequencing Center for Infectious Disease"/>
            <person name="Wu L."/>
            <person name="Ma J."/>
        </authorList>
    </citation>
    <scope>NUCLEOTIDE SEQUENCE [LARGE SCALE GENOMIC DNA]</scope>
    <source>
        <strain evidence="3">CCUG 53903</strain>
    </source>
</reference>
<proteinExistence type="predicted"/>
<accession>A0ABW1CRT3</accession>
<sequence>MATMIGKVTRERYEQLVADGLEQLAVQGRTQMMLGDHALEIEPMNPRGGWHAGPGGGAVRCPAVAGPVRRGPGHAADHPAG</sequence>
<protein>
    <submittedName>
        <fullName evidence="2">Uncharacterized protein</fullName>
    </submittedName>
</protein>
<dbReference type="Proteomes" id="UP001596058">
    <property type="component" value="Unassembled WGS sequence"/>
</dbReference>
<dbReference type="RefSeq" id="WP_379517480.1">
    <property type="nucleotide sequence ID" value="NZ_JBHSPA010000031.1"/>
</dbReference>
<evidence type="ECO:0000256" key="1">
    <source>
        <dbReference type="SAM" id="MobiDB-lite"/>
    </source>
</evidence>
<comment type="caution">
    <text evidence="2">The sequence shown here is derived from an EMBL/GenBank/DDBJ whole genome shotgun (WGS) entry which is preliminary data.</text>
</comment>
<evidence type="ECO:0000313" key="2">
    <source>
        <dbReference type="EMBL" id="MFC5827573.1"/>
    </source>
</evidence>
<gene>
    <name evidence="2" type="ORF">ACFPZ3_27250</name>
</gene>
<feature type="region of interest" description="Disordered" evidence="1">
    <location>
        <begin position="62"/>
        <end position="81"/>
    </location>
</feature>
<evidence type="ECO:0000313" key="3">
    <source>
        <dbReference type="Proteomes" id="UP001596058"/>
    </source>
</evidence>